<dbReference type="RefSeq" id="XP_460742.2">
    <property type="nucleotide sequence ID" value="XM_460742.2"/>
</dbReference>
<accession>Q6BM29</accession>
<keyword evidence="2" id="KW-0812">Transmembrane</keyword>
<dbReference type="FunCoup" id="Q6BM29">
    <property type="interactions" value="10"/>
</dbReference>
<reference evidence="3 4" key="1">
    <citation type="journal article" date="2004" name="Nature">
        <title>Genome evolution in yeasts.</title>
        <authorList>
            <consortium name="Genolevures"/>
            <person name="Dujon B."/>
            <person name="Sherman D."/>
            <person name="Fischer G."/>
            <person name="Durrens P."/>
            <person name="Casaregola S."/>
            <person name="Lafontaine I."/>
            <person name="de Montigny J."/>
            <person name="Marck C."/>
            <person name="Neuveglise C."/>
            <person name="Talla E."/>
            <person name="Goffard N."/>
            <person name="Frangeul L."/>
            <person name="Aigle M."/>
            <person name="Anthouard V."/>
            <person name="Babour A."/>
            <person name="Barbe V."/>
            <person name="Barnay S."/>
            <person name="Blanchin S."/>
            <person name="Beckerich J.M."/>
            <person name="Beyne E."/>
            <person name="Bleykasten C."/>
            <person name="Boisrame A."/>
            <person name="Boyer J."/>
            <person name="Cattolico L."/>
            <person name="Confanioleri F."/>
            <person name="de Daruvar A."/>
            <person name="Despons L."/>
            <person name="Fabre E."/>
            <person name="Fairhead C."/>
            <person name="Ferry-Dumazet H."/>
            <person name="Groppi A."/>
            <person name="Hantraye F."/>
            <person name="Hennequin C."/>
            <person name="Jauniaux N."/>
            <person name="Joyet P."/>
            <person name="Kachouri R."/>
            <person name="Kerrest A."/>
            <person name="Koszul R."/>
            <person name="Lemaire M."/>
            <person name="Lesur I."/>
            <person name="Ma L."/>
            <person name="Muller H."/>
            <person name="Nicaud J.M."/>
            <person name="Nikolski M."/>
            <person name="Oztas S."/>
            <person name="Ozier-Kalogeropoulos O."/>
            <person name="Pellenz S."/>
            <person name="Potier S."/>
            <person name="Richard G.F."/>
            <person name="Straub M.L."/>
            <person name="Suleau A."/>
            <person name="Swennene D."/>
            <person name="Tekaia F."/>
            <person name="Wesolowski-Louvel M."/>
            <person name="Westhof E."/>
            <person name="Wirth B."/>
            <person name="Zeniou-Meyer M."/>
            <person name="Zivanovic I."/>
            <person name="Bolotin-Fukuhara M."/>
            <person name="Thierry A."/>
            <person name="Bouchier C."/>
            <person name="Caudron B."/>
            <person name="Scarpelli C."/>
            <person name="Gaillardin C."/>
            <person name="Weissenbach J."/>
            <person name="Wincker P."/>
            <person name="Souciet J.L."/>
        </authorList>
    </citation>
    <scope>NUCLEOTIDE SEQUENCE [LARGE SCALE GENOMIC DNA]</scope>
    <source>
        <strain evidence="4">ATCC 36239 / CBS 767 / BCRC 21394 / JCM 1990 / NBRC 0083 / IGC 2968</strain>
    </source>
</reference>
<dbReference type="GO" id="GO:0005739">
    <property type="term" value="C:mitochondrion"/>
    <property type="evidence" value="ECO:0007669"/>
    <property type="project" value="TreeGrafter"/>
</dbReference>
<feature type="compositionally biased region" description="Basic and acidic residues" evidence="1">
    <location>
        <begin position="195"/>
        <end position="210"/>
    </location>
</feature>
<dbReference type="Pfam" id="PF10306">
    <property type="entry name" value="FLILHELTA"/>
    <property type="match status" value="1"/>
</dbReference>
<dbReference type="eggNOG" id="ENOG502S09K">
    <property type="taxonomic scope" value="Eukaryota"/>
</dbReference>
<dbReference type="Proteomes" id="UP000000599">
    <property type="component" value="Chromosome F"/>
</dbReference>
<dbReference type="HOGENOM" id="CLU_071379_3_0_1"/>
<name>Q6BM29_DEBHA</name>
<sequence length="218" mass="24804">MHQSPVVSLFRKNKKVEKVISGGSSVGGGVGDGLSGSVSHNQVSNGNENMSVEKHPILKRMPKFMLPYTKNFIHAPVSHVTAFLILHELSAIVPLVGIWYVFHKYQWSIPLDLPSWAIDKGTHIIDKSMAQFDFRNFSFQEKANFIMEGAYAYVIVKGLFPVRIIFSVLSMPWFAKYFVIPFTRMFSFRKKKQPKVPEVESKKEGSEITQKKVTKPRL</sequence>
<dbReference type="EMBL" id="CR382138">
    <property type="protein sequence ID" value="CAG89082.2"/>
    <property type="molecule type" value="Genomic_DNA"/>
</dbReference>
<dbReference type="OMA" id="YAYVIVK"/>
<dbReference type="AlphaFoldDB" id="Q6BM29"/>
<evidence type="ECO:0000313" key="3">
    <source>
        <dbReference type="EMBL" id="CAG89082.2"/>
    </source>
</evidence>
<keyword evidence="4" id="KW-1185">Reference proteome</keyword>
<proteinExistence type="predicted"/>
<protein>
    <submittedName>
        <fullName evidence="3">DEHA2F08734p</fullName>
    </submittedName>
</protein>
<dbReference type="KEGG" id="dha:DEHA2F08734g"/>
<feature type="region of interest" description="Disordered" evidence="1">
    <location>
        <begin position="191"/>
        <end position="218"/>
    </location>
</feature>
<gene>
    <name evidence="3" type="ordered locus">DEHA2F08734g</name>
</gene>
<evidence type="ECO:0000313" key="4">
    <source>
        <dbReference type="Proteomes" id="UP000000599"/>
    </source>
</evidence>
<dbReference type="InParanoid" id="Q6BM29"/>
<evidence type="ECO:0000256" key="2">
    <source>
        <dbReference type="SAM" id="Phobius"/>
    </source>
</evidence>
<keyword evidence="2" id="KW-1133">Transmembrane helix</keyword>
<feature type="transmembrane region" description="Helical" evidence="2">
    <location>
        <begin position="80"/>
        <end position="102"/>
    </location>
</feature>
<dbReference type="InterPro" id="IPR018811">
    <property type="entry name" value="MRX11"/>
</dbReference>
<organism evidence="3 4">
    <name type="scientific">Debaryomyces hansenii (strain ATCC 36239 / CBS 767 / BCRC 21394 / JCM 1990 / NBRC 0083 / IGC 2968)</name>
    <name type="common">Yeast</name>
    <name type="synonym">Torulaspora hansenii</name>
    <dbReference type="NCBI Taxonomy" id="284592"/>
    <lineage>
        <taxon>Eukaryota</taxon>
        <taxon>Fungi</taxon>
        <taxon>Dikarya</taxon>
        <taxon>Ascomycota</taxon>
        <taxon>Saccharomycotina</taxon>
        <taxon>Pichiomycetes</taxon>
        <taxon>Debaryomycetaceae</taxon>
        <taxon>Debaryomyces</taxon>
    </lineage>
</organism>
<feature type="transmembrane region" description="Helical" evidence="2">
    <location>
        <begin position="164"/>
        <end position="183"/>
    </location>
</feature>
<dbReference type="OrthoDB" id="5580261at2759"/>
<dbReference type="VEuPathDB" id="FungiDB:DEHA2F08734g"/>
<dbReference type="PANTHER" id="PTHR28002:SF1">
    <property type="entry name" value="MIOREX COMPLEX COMPONENT 11"/>
    <property type="match status" value="1"/>
</dbReference>
<evidence type="ECO:0000256" key="1">
    <source>
        <dbReference type="SAM" id="MobiDB-lite"/>
    </source>
</evidence>
<dbReference type="GeneID" id="2903757"/>
<dbReference type="PANTHER" id="PTHR28002">
    <property type="entry name" value="MIOREX COMPLEX COMPONENT 11"/>
    <property type="match status" value="1"/>
</dbReference>
<keyword evidence="2" id="KW-0472">Membrane</keyword>